<dbReference type="InterPro" id="IPR029000">
    <property type="entry name" value="Cyclophilin-like_dom_sf"/>
</dbReference>
<dbReference type="EMBL" id="CP048104">
    <property type="protein sequence ID" value="QKG85420.1"/>
    <property type="molecule type" value="Genomic_DNA"/>
</dbReference>
<gene>
    <name evidence="5" type="ORF">GXN76_13735</name>
</gene>
<dbReference type="PANTHER" id="PTHR43309">
    <property type="entry name" value="5-OXOPROLINASE SUBUNIT C"/>
    <property type="match status" value="1"/>
</dbReference>
<dbReference type="KEGG" id="kpul:GXN76_13735"/>
<dbReference type="InterPro" id="IPR003778">
    <property type="entry name" value="CT_A_B"/>
</dbReference>
<dbReference type="GO" id="GO:0016787">
    <property type="term" value="F:hydrolase activity"/>
    <property type="evidence" value="ECO:0007669"/>
    <property type="project" value="UniProtKB-KW"/>
</dbReference>
<name>A0A7D3Y1J8_9BACL</name>
<proteinExistence type="predicted"/>
<evidence type="ECO:0000259" key="4">
    <source>
        <dbReference type="SMART" id="SM00797"/>
    </source>
</evidence>
<dbReference type="Proteomes" id="UP000503088">
    <property type="component" value="Chromosome"/>
</dbReference>
<keyword evidence="5" id="KW-0808">Transferase</keyword>
<dbReference type="InterPro" id="IPR052708">
    <property type="entry name" value="PxpC"/>
</dbReference>
<sequence length="315" mass="34167">MADGIQVLKPGLLTTIQDLGRMGYQQYGLSVTGAMDTYALQVGNLLVGNPRDEAGLEITLTGPVLQFDQALIIALTGGDLGATLDGTPAPLWKSIQVKRGQVLRFHGAVQGVRAYLSVAGGFDVPKVMDSKSTDLRAKIGGYAGRALQRGDRLKVGRARTVPSIRQLAHDQKPVYQRHIRLRVILGPQCGAFTAHGVHVFLQERFTVSSQSDRMGYRLTGPRIQHRGSADIISDAIAPGSVQVPADGQPIILMADRQPTGGYTKIATVISNDLPYLAQASPGDTLSFEPVKVEQARYWAIEQEKFLRKLELVTRC</sequence>
<organism evidence="5 6">
    <name type="scientific">Kroppenstedtia pulmonis</name>
    <dbReference type="NCBI Taxonomy" id="1380685"/>
    <lineage>
        <taxon>Bacteria</taxon>
        <taxon>Bacillati</taxon>
        <taxon>Bacillota</taxon>
        <taxon>Bacilli</taxon>
        <taxon>Bacillales</taxon>
        <taxon>Thermoactinomycetaceae</taxon>
        <taxon>Kroppenstedtia</taxon>
    </lineage>
</organism>
<dbReference type="NCBIfam" id="TIGR00724">
    <property type="entry name" value="urea_amlyse_rel"/>
    <property type="match status" value="1"/>
</dbReference>
<dbReference type="GO" id="GO:0016740">
    <property type="term" value="F:transferase activity"/>
    <property type="evidence" value="ECO:0007669"/>
    <property type="project" value="UniProtKB-KW"/>
</dbReference>
<keyword evidence="3" id="KW-0067">ATP-binding</keyword>
<dbReference type="RefSeq" id="WP_173224055.1">
    <property type="nucleotide sequence ID" value="NZ_CP048104.1"/>
</dbReference>
<dbReference type="Pfam" id="PF02626">
    <property type="entry name" value="CT_A_B"/>
    <property type="match status" value="1"/>
</dbReference>
<keyword evidence="1" id="KW-0547">Nucleotide-binding</keyword>
<feature type="domain" description="Carboxyltransferase" evidence="4">
    <location>
        <begin position="26"/>
        <end position="305"/>
    </location>
</feature>
<reference evidence="5 6" key="1">
    <citation type="submission" date="2020-01" db="EMBL/GenBank/DDBJ databases">
        <authorList>
            <person name="Gulvik C.A."/>
            <person name="Batra D.G."/>
        </authorList>
    </citation>
    <scope>NUCLEOTIDE SEQUENCE [LARGE SCALE GENOMIC DNA]</scope>
    <source>
        <strain evidence="5 6">W9323</strain>
    </source>
</reference>
<dbReference type="AlphaFoldDB" id="A0A7D3Y1J8"/>
<evidence type="ECO:0000313" key="5">
    <source>
        <dbReference type="EMBL" id="QKG85420.1"/>
    </source>
</evidence>
<evidence type="ECO:0000256" key="3">
    <source>
        <dbReference type="ARBA" id="ARBA00022840"/>
    </source>
</evidence>
<dbReference type="Gene3D" id="2.40.100.10">
    <property type="entry name" value="Cyclophilin-like"/>
    <property type="match status" value="1"/>
</dbReference>
<keyword evidence="2" id="KW-0378">Hydrolase</keyword>
<accession>A0A7D3Y1J8</accession>
<protein>
    <submittedName>
        <fullName evidence="5">Biotin-dependent carboxyltransferase family protein</fullName>
    </submittedName>
</protein>
<evidence type="ECO:0000313" key="6">
    <source>
        <dbReference type="Proteomes" id="UP000503088"/>
    </source>
</evidence>
<dbReference type="SUPFAM" id="SSF50891">
    <property type="entry name" value="Cyclophilin-like"/>
    <property type="match status" value="1"/>
</dbReference>
<dbReference type="PANTHER" id="PTHR43309:SF5">
    <property type="entry name" value="5-OXOPROLINASE SUBUNIT C"/>
    <property type="match status" value="1"/>
</dbReference>
<dbReference type="GO" id="GO:0005524">
    <property type="term" value="F:ATP binding"/>
    <property type="evidence" value="ECO:0007669"/>
    <property type="project" value="UniProtKB-KW"/>
</dbReference>
<keyword evidence="6" id="KW-1185">Reference proteome</keyword>
<evidence type="ECO:0000256" key="2">
    <source>
        <dbReference type="ARBA" id="ARBA00022801"/>
    </source>
</evidence>
<dbReference type="SMART" id="SM00797">
    <property type="entry name" value="AHS2"/>
    <property type="match status" value="1"/>
</dbReference>
<evidence type="ECO:0000256" key="1">
    <source>
        <dbReference type="ARBA" id="ARBA00022741"/>
    </source>
</evidence>